<dbReference type="PANTHER" id="PTHR37984:SF5">
    <property type="entry name" value="PROTEIN NYNRIN-LIKE"/>
    <property type="match status" value="1"/>
</dbReference>
<comment type="caution">
    <text evidence="2">The sequence shown here is derived from an EMBL/GenBank/DDBJ whole genome shotgun (WGS) entry which is preliminary data.</text>
</comment>
<dbReference type="PANTHER" id="PTHR37984">
    <property type="entry name" value="PROTEIN CBG26694"/>
    <property type="match status" value="1"/>
</dbReference>
<dbReference type="Proteomes" id="UP000230066">
    <property type="component" value="Unassembled WGS sequence"/>
</dbReference>
<dbReference type="Pfam" id="PF17921">
    <property type="entry name" value="Integrase_H2C2"/>
    <property type="match status" value="1"/>
</dbReference>
<evidence type="ECO:0000259" key="1">
    <source>
        <dbReference type="Pfam" id="PF17921"/>
    </source>
</evidence>
<accession>A0A4E0RJL5</accession>
<dbReference type="AlphaFoldDB" id="A0A4E0RJL5"/>
<feature type="domain" description="Integrase zinc-binding" evidence="1">
    <location>
        <begin position="28"/>
        <end position="84"/>
    </location>
</feature>
<dbReference type="InterPro" id="IPR041588">
    <property type="entry name" value="Integrase_H2C2"/>
</dbReference>
<name>A0A4E0RJL5_FASHE</name>
<evidence type="ECO:0000313" key="3">
    <source>
        <dbReference type="Proteomes" id="UP000230066"/>
    </source>
</evidence>
<proteinExistence type="predicted"/>
<keyword evidence="3" id="KW-1185">Reference proteome</keyword>
<gene>
    <name evidence="2" type="ORF">D915_001271</name>
</gene>
<organism evidence="2 3">
    <name type="scientific">Fasciola hepatica</name>
    <name type="common">Liver fluke</name>
    <dbReference type="NCBI Taxonomy" id="6192"/>
    <lineage>
        <taxon>Eukaryota</taxon>
        <taxon>Metazoa</taxon>
        <taxon>Spiralia</taxon>
        <taxon>Lophotrochozoa</taxon>
        <taxon>Platyhelminthes</taxon>
        <taxon>Trematoda</taxon>
        <taxon>Digenea</taxon>
        <taxon>Plagiorchiida</taxon>
        <taxon>Echinostomata</taxon>
        <taxon>Echinostomatoidea</taxon>
        <taxon>Fasciolidae</taxon>
        <taxon>Fasciola</taxon>
    </lineage>
</organism>
<sequence>MDVVDQGKMEEGVLFVNYGSHYTSCVVIPQALVKEVLQDLHTDLGQVGISKLKAVARQLFWWAHFYRHLVTFCNTCEFCSSFKNPPHGLRAPLQALVAWYPNELVDMDIIGPLPGILMNHRYILVLADHLTKWCTTTLPPHL</sequence>
<reference evidence="2" key="1">
    <citation type="submission" date="2019-03" db="EMBL/GenBank/DDBJ databases">
        <title>Improved annotation for the trematode Fasciola hepatica.</title>
        <authorList>
            <person name="Choi Y.-J."/>
            <person name="Martin J."/>
            <person name="Mitreva M."/>
        </authorList>
    </citation>
    <scope>NUCLEOTIDE SEQUENCE [LARGE SCALE GENOMIC DNA]</scope>
</reference>
<protein>
    <recommendedName>
        <fullName evidence="1">Integrase zinc-binding domain-containing protein</fullName>
    </recommendedName>
</protein>
<dbReference type="InterPro" id="IPR050951">
    <property type="entry name" value="Retrovirus_Pol_polyprotein"/>
</dbReference>
<evidence type="ECO:0000313" key="2">
    <source>
        <dbReference type="EMBL" id="THD27885.1"/>
    </source>
</evidence>
<dbReference type="Gene3D" id="1.10.340.70">
    <property type="match status" value="1"/>
</dbReference>
<dbReference type="EMBL" id="JXXN02000293">
    <property type="protein sequence ID" value="THD27885.1"/>
    <property type="molecule type" value="Genomic_DNA"/>
</dbReference>